<dbReference type="GO" id="GO:0004061">
    <property type="term" value="F:arylformamidase activity"/>
    <property type="evidence" value="ECO:0007669"/>
    <property type="project" value="InterPro"/>
</dbReference>
<proteinExistence type="predicted"/>
<evidence type="ECO:0000313" key="2">
    <source>
        <dbReference type="Proteomes" id="UP000501168"/>
    </source>
</evidence>
<dbReference type="GO" id="GO:0019441">
    <property type="term" value="P:L-tryptophan catabolic process to kynurenine"/>
    <property type="evidence" value="ECO:0007669"/>
    <property type="project" value="InterPro"/>
</dbReference>
<dbReference type="Gene3D" id="3.50.30.50">
    <property type="entry name" value="Putative cyclase"/>
    <property type="match status" value="1"/>
</dbReference>
<dbReference type="PANTHER" id="PTHR31118">
    <property type="entry name" value="CYCLASE-LIKE PROTEIN 2"/>
    <property type="match status" value="1"/>
</dbReference>
<dbReference type="SUPFAM" id="SSF102198">
    <property type="entry name" value="Putative cyclase"/>
    <property type="match status" value="1"/>
</dbReference>
<dbReference type="EMBL" id="CP050253">
    <property type="protein sequence ID" value="QIQ20921.1"/>
    <property type="molecule type" value="Genomic_DNA"/>
</dbReference>
<name>A0A6G9I9M4_9GAMM</name>
<dbReference type="Pfam" id="PF04199">
    <property type="entry name" value="Cyclase"/>
    <property type="match status" value="1"/>
</dbReference>
<keyword evidence="2" id="KW-1185">Reference proteome</keyword>
<evidence type="ECO:0000313" key="1">
    <source>
        <dbReference type="EMBL" id="QIQ20921.1"/>
    </source>
</evidence>
<dbReference type="InterPro" id="IPR037175">
    <property type="entry name" value="KFase_sf"/>
</dbReference>
<reference evidence="1 2" key="1">
    <citation type="submission" date="2020-03" db="EMBL/GenBank/DDBJ databases">
        <title>Complete genome sequence of Orbus sp. IPMB12 (BCRC 80908).</title>
        <authorList>
            <person name="Lo W.-S."/>
            <person name="Chang T.-H."/>
            <person name="Kuo C.-H."/>
        </authorList>
    </citation>
    <scope>NUCLEOTIDE SEQUENCE [LARGE SCALE GENOMIC DNA]</scope>
    <source>
        <strain evidence="1 2">IPMB12</strain>
    </source>
</reference>
<protein>
    <submittedName>
        <fullName evidence="1">Cyclase family protein</fullName>
    </submittedName>
</protein>
<organism evidence="1 2">
    <name type="scientific">Zophobihabitans entericus</name>
    <dbReference type="NCBI Taxonomy" id="1635327"/>
    <lineage>
        <taxon>Bacteria</taxon>
        <taxon>Pseudomonadati</taxon>
        <taxon>Pseudomonadota</taxon>
        <taxon>Gammaproteobacteria</taxon>
        <taxon>Orbales</taxon>
        <taxon>Orbaceae</taxon>
        <taxon>Zophobihabitans</taxon>
    </lineage>
</organism>
<dbReference type="KEGG" id="orb:IPMB12_04015"/>
<dbReference type="PANTHER" id="PTHR31118:SF12">
    <property type="entry name" value="CYCLASE-LIKE PROTEIN 2"/>
    <property type="match status" value="1"/>
</dbReference>
<dbReference type="RefSeq" id="WP_166915186.1">
    <property type="nucleotide sequence ID" value="NZ_CP050253.1"/>
</dbReference>
<accession>A0A6G9I9M4</accession>
<dbReference type="Proteomes" id="UP000501168">
    <property type="component" value="Chromosome"/>
</dbReference>
<dbReference type="InterPro" id="IPR007325">
    <property type="entry name" value="KFase/CYL"/>
</dbReference>
<dbReference type="InParanoid" id="A0A6G9I9M4"/>
<sequence>MIENLLTILNNAKVIDLSQTFEEGMPVAPSHPKFYQNEVDSIKKGDVSYLNVLTIGEHCGTHVDAQNHFVDDGEPIDKMPLQQLVGRGVVIDIAALPDNGVATLEMIMDWEKTNGKIRQNDIVLFYTGHEKYWALKPDYAPFMSNWRGLSREGAEYLRDIGVKAVGTDSMALDAFKPECGGYPAHDALLGANIPILENIANLKLLTKPFVFMAFPLKIKHGSASPLRAVAYMES</sequence>
<gene>
    <name evidence="1" type="ORF">IPMB12_04015</name>
</gene>
<dbReference type="AlphaFoldDB" id="A0A6G9I9M4"/>